<protein>
    <recommendedName>
        <fullName evidence="3">Small CPxCG-related zinc finger protein</fullName>
    </recommendedName>
</protein>
<dbReference type="EMBL" id="JBIAUT010000016">
    <property type="protein sequence ID" value="MFF4220668.1"/>
    <property type="molecule type" value="Genomic_DNA"/>
</dbReference>
<name>A0ABW6U782_9ACTN</name>
<sequence length="69" mass="7210">MSIVDAFPPISAAPDAECCECGIRTNAPVVVRHIEQSSGPGVTLYACPPCAPTLTPGPHPDDVVRTPRK</sequence>
<gene>
    <name evidence="1" type="ORF">ACFYZM_30960</name>
</gene>
<reference evidence="1 2" key="1">
    <citation type="submission" date="2024-10" db="EMBL/GenBank/DDBJ databases">
        <title>The Natural Products Discovery Center: Release of the First 8490 Sequenced Strains for Exploring Actinobacteria Biosynthetic Diversity.</title>
        <authorList>
            <person name="Kalkreuter E."/>
            <person name="Kautsar S.A."/>
            <person name="Yang D."/>
            <person name="Bader C.D."/>
            <person name="Teijaro C.N."/>
            <person name="Fluegel L."/>
            <person name="Davis C.M."/>
            <person name="Simpson J.R."/>
            <person name="Lauterbach L."/>
            <person name="Steele A.D."/>
            <person name="Gui C."/>
            <person name="Meng S."/>
            <person name="Li G."/>
            <person name="Viehrig K."/>
            <person name="Ye F."/>
            <person name="Su P."/>
            <person name="Kiefer A.F."/>
            <person name="Nichols A."/>
            <person name="Cepeda A.J."/>
            <person name="Yan W."/>
            <person name="Fan B."/>
            <person name="Jiang Y."/>
            <person name="Adhikari A."/>
            <person name="Zheng C.-J."/>
            <person name="Schuster L."/>
            <person name="Cowan T.M."/>
            <person name="Smanski M.J."/>
            <person name="Chevrette M.G."/>
            <person name="De Carvalho L.P.S."/>
            <person name="Shen B."/>
        </authorList>
    </citation>
    <scope>NUCLEOTIDE SEQUENCE [LARGE SCALE GENOMIC DNA]</scope>
    <source>
        <strain evidence="1 2">NPDC001650</strain>
    </source>
</reference>
<evidence type="ECO:0000313" key="2">
    <source>
        <dbReference type="Proteomes" id="UP001602123"/>
    </source>
</evidence>
<proteinExistence type="predicted"/>
<dbReference type="Proteomes" id="UP001602123">
    <property type="component" value="Unassembled WGS sequence"/>
</dbReference>
<keyword evidence="2" id="KW-1185">Reference proteome</keyword>
<comment type="caution">
    <text evidence="1">The sequence shown here is derived from an EMBL/GenBank/DDBJ whole genome shotgun (WGS) entry which is preliminary data.</text>
</comment>
<evidence type="ECO:0008006" key="3">
    <source>
        <dbReference type="Google" id="ProtNLM"/>
    </source>
</evidence>
<accession>A0ABW6U782</accession>
<dbReference type="RefSeq" id="WP_388633485.1">
    <property type="nucleotide sequence ID" value="NZ_JBIAUT010000016.1"/>
</dbReference>
<organism evidence="1 2">
    <name type="scientific">Streptomyces nondiastaticus</name>
    <dbReference type="NCBI Taxonomy" id="3154512"/>
    <lineage>
        <taxon>Bacteria</taxon>
        <taxon>Bacillati</taxon>
        <taxon>Actinomycetota</taxon>
        <taxon>Actinomycetes</taxon>
        <taxon>Kitasatosporales</taxon>
        <taxon>Streptomycetaceae</taxon>
        <taxon>Streptomyces</taxon>
    </lineage>
</organism>
<evidence type="ECO:0000313" key="1">
    <source>
        <dbReference type="EMBL" id="MFF4220668.1"/>
    </source>
</evidence>